<dbReference type="SUPFAM" id="SSF63829">
    <property type="entry name" value="Calcium-dependent phosphotriesterase"/>
    <property type="match status" value="1"/>
</dbReference>
<keyword evidence="3" id="KW-1185">Reference proteome</keyword>
<dbReference type="NCBIfam" id="TIGR04183">
    <property type="entry name" value="Por_Secre_tail"/>
    <property type="match status" value="1"/>
</dbReference>
<dbReference type="KEGG" id="smon:AWR27_22250"/>
<name>A0A1P9X2H5_9BACT</name>
<feature type="domain" description="PorZ N-terminal beta-propeller" evidence="1">
    <location>
        <begin position="61"/>
        <end position="234"/>
    </location>
</feature>
<evidence type="ECO:0000313" key="2">
    <source>
        <dbReference type="EMBL" id="AQG81785.1"/>
    </source>
</evidence>
<proteinExistence type="predicted"/>
<dbReference type="AlphaFoldDB" id="A0A1P9X2H5"/>
<dbReference type="Gene3D" id="2.130.10.10">
    <property type="entry name" value="YVTN repeat-like/Quinoprotein amine dehydrogenase"/>
    <property type="match status" value="3"/>
</dbReference>
<dbReference type="InterPro" id="IPR011110">
    <property type="entry name" value="Reg_prop"/>
</dbReference>
<dbReference type="Pfam" id="PF07494">
    <property type="entry name" value="Reg_prop"/>
    <property type="match status" value="1"/>
</dbReference>
<dbReference type="InterPro" id="IPR011047">
    <property type="entry name" value="Quinoprotein_ADH-like_sf"/>
</dbReference>
<dbReference type="STRING" id="1178516.AWR27_22250"/>
<dbReference type="InterPro" id="IPR048954">
    <property type="entry name" value="PorZ_N"/>
</dbReference>
<sequence length="762" mass="81967">MKSEKWLFILAMWRKVFALNATLSLFIFHFSFFTTHAQLNAWQSHASYRSGRSVAVVGNKVYAATQNGFFYFDKTTREITTLRKEPGGLSDVGISRLLFLPDQQRLLIAYRSGTIDLLTITPENEPGAVQTVSTIATAPNLPASRSINHILRIGNNAYLSTDFGLVVFDVVRSEIRDTYFSRRPDGSPLPILQTAVTSDSLYALTEALQPTLFERRIQAVRFAPNVNIADPANWRTLAGPAQRSESIATDRGRLIASVNGQGIFERQPGRWVLTQPLTNGLVRVFSAPSGLIVTTERSLTLPGAGLQTAPLLSDPRELVIDGGQTWAADAQTGVLSIVGTLNVPIAPAGPSRDGFARLYAYSNTLVALPNGPQDATLIRADGPTADQLNLPDGQWQRITGSNIGSNAATYLQGGQRLYTASFGSGLASYDAQQGGQFALLPPAISPRITDLSTDFDGNLWITTNSNTPQANLHVRRPDGTFQSFPAIRQPSIEQVVPDDNGFLWLRLQAGSGLLVFDPQTNRSRFLTTLTGEGALPTNSVRSLVKDRTGAIWVGTDLGPTVFDNPADVFRGAVDAQPPLLNQRRLLANEQITALAVDGGNRKWIGTRSGLYVVSPDGSQLLETFTSGNSPLPNNLVQSIAIEPVSGRVFVQTGASNQPMALVSYGGAATEPAETLTGLTIFPNPVRPDFTGTVGINGLTENATVKILDAGGTLVYETRSQGGTASWDLRDYRGRSAQTGIYLIVVITADGTEGLAGKLAVVR</sequence>
<dbReference type="SUPFAM" id="SSF50998">
    <property type="entry name" value="Quinoprotein alcohol dehydrogenase-like"/>
    <property type="match status" value="1"/>
</dbReference>
<dbReference type="RefSeq" id="WP_077133264.1">
    <property type="nucleotide sequence ID" value="NZ_CP014263.1"/>
</dbReference>
<dbReference type="EMBL" id="CP014263">
    <property type="protein sequence ID" value="AQG81785.1"/>
    <property type="molecule type" value="Genomic_DNA"/>
</dbReference>
<dbReference type="InterPro" id="IPR015943">
    <property type="entry name" value="WD40/YVTN_repeat-like_dom_sf"/>
</dbReference>
<dbReference type="Pfam" id="PF21544">
    <property type="entry name" value="PorZ_N_b_propeller"/>
    <property type="match status" value="1"/>
</dbReference>
<accession>A0A1P9X2H5</accession>
<organism evidence="2 3">
    <name type="scientific">Spirosoma montaniterrae</name>
    <dbReference type="NCBI Taxonomy" id="1178516"/>
    <lineage>
        <taxon>Bacteria</taxon>
        <taxon>Pseudomonadati</taxon>
        <taxon>Bacteroidota</taxon>
        <taxon>Cytophagia</taxon>
        <taxon>Cytophagales</taxon>
        <taxon>Cytophagaceae</taxon>
        <taxon>Spirosoma</taxon>
    </lineage>
</organism>
<reference evidence="2 3" key="1">
    <citation type="submission" date="2016-01" db="EMBL/GenBank/DDBJ databases">
        <authorList>
            <person name="Oliw E.H."/>
        </authorList>
    </citation>
    <scope>NUCLEOTIDE SEQUENCE [LARGE SCALE GENOMIC DNA]</scope>
    <source>
        <strain evidence="2 3">DY10</strain>
    </source>
</reference>
<evidence type="ECO:0000313" key="3">
    <source>
        <dbReference type="Proteomes" id="UP000187941"/>
    </source>
</evidence>
<gene>
    <name evidence="2" type="ORF">AWR27_22250</name>
</gene>
<evidence type="ECO:0000259" key="1">
    <source>
        <dbReference type="Pfam" id="PF21544"/>
    </source>
</evidence>
<protein>
    <submittedName>
        <fullName evidence="2">Transcriptional regulator</fullName>
    </submittedName>
</protein>
<dbReference type="Proteomes" id="UP000187941">
    <property type="component" value="Chromosome"/>
</dbReference>
<dbReference type="InterPro" id="IPR026444">
    <property type="entry name" value="Secre_tail"/>
</dbReference>